<reference evidence="2" key="1">
    <citation type="journal article" date="2020" name="Stud. Mycol.">
        <title>101 Dothideomycetes genomes: a test case for predicting lifestyles and emergence of pathogens.</title>
        <authorList>
            <person name="Haridas S."/>
            <person name="Albert R."/>
            <person name="Binder M."/>
            <person name="Bloem J."/>
            <person name="Labutti K."/>
            <person name="Salamov A."/>
            <person name="Andreopoulos B."/>
            <person name="Baker S."/>
            <person name="Barry K."/>
            <person name="Bills G."/>
            <person name="Bluhm B."/>
            <person name="Cannon C."/>
            <person name="Castanera R."/>
            <person name="Culley D."/>
            <person name="Daum C."/>
            <person name="Ezra D."/>
            <person name="Gonzalez J."/>
            <person name="Henrissat B."/>
            <person name="Kuo A."/>
            <person name="Liang C."/>
            <person name="Lipzen A."/>
            <person name="Lutzoni F."/>
            <person name="Magnuson J."/>
            <person name="Mondo S."/>
            <person name="Nolan M."/>
            <person name="Ohm R."/>
            <person name="Pangilinan J."/>
            <person name="Park H.-J."/>
            <person name="Ramirez L."/>
            <person name="Alfaro M."/>
            <person name="Sun H."/>
            <person name="Tritt A."/>
            <person name="Yoshinaga Y."/>
            <person name="Zwiers L.-H."/>
            <person name="Turgeon B."/>
            <person name="Goodwin S."/>
            <person name="Spatafora J."/>
            <person name="Crous P."/>
            <person name="Grigoriev I."/>
        </authorList>
    </citation>
    <scope>NUCLEOTIDE SEQUENCE</scope>
    <source>
        <strain evidence="2">CBS 125425</strain>
    </source>
</reference>
<feature type="compositionally biased region" description="Basic and acidic residues" evidence="1">
    <location>
        <begin position="107"/>
        <end position="123"/>
    </location>
</feature>
<dbReference type="AlphaFoldDB" id="A0A9P4V4N1"/>
<feature type="compositionally biased region" description="Basic residues" evidence="1">
    <location>
        <begin position="435"/>
        <end position="444"/>
    </location>
</feature>
<gene>
    <name evidence="2" type="ORF">EJ04DRAFT_550201</name>
</gene>
<feature type="compositionally biased region" description="Basic residues" evidence="1">
    <location>
        <begin position="124"/>
        <end position="134"/>
    </location>
</feature>
<organism evidence="2 3">
    <name type="scientific">Polyplosphaeria fusca</name>
    <dbReference type="NCBI Taxonomy" id="682080"/>
    <lineage>
        <taxon>Eukaryota</taxon>
        <taxon>Fungi</taxon>
        <taxon>Dikarya</taxon>
        <taxon>Ascomycota</taxon>
        <taxon>Pezizomycotina</taxon>
        <taxon>Dothideomycetes</taxon>
        <taxon>Pleosporomycetidae</taxon>
        <taxon>Pleosporales</taxon>
        <taxon>Tetraplosphaeriaceae</taxon>
        <taxon>Polyplosphaeria</taxon>
    </lineage>
</organism>
<accession>A0A9P4V4N1</accession>
<sequence length="523" mass="56944">MVPNVYCSTCCFEAVASGRLVSGLYLYLPLKTIRSFVCPRPMSSSKRASRGHAPRRPGSASNTAKHCIVWGRTSQSRGDLLEDRGARTLWWHRSGSSTCFPSACPPVEREETCKGGVRDDRAADRRRRNSRASRRAGNGSTVVFLLQQRAAGGPNGGCGRLCQMLAALHHPQPDTACSRRGPPASPDRRGCVICTMRRSPTSRDGALHACWGSTSLPRTRIRRRRQWGGARMDELARLRLCASARVGGGGGDGGWWLVVHGVHGPSHISALSGDCRLTVRPLTPAECATCNTRPCLPSGFWKAGLSVGHGASIIVAPPPRPRLDSTRRHSAPSSLHLAPLPATSKCQKECLITVETVGDGAAVHRRHGSWLRPGRGLGDVKQSRTATIPHPHPLPLLPHPLSAWPQCLTHYRTVARQGPLKRPGSSRRAAERQRQRQKLQHHLRQQTQQLRRPVPADAGAMRRRARAGNPPCGVSPRPWHAGWCLPPSRGTGWWPVAPLITAPALGTAACALRRAQDPRRRQG</sequence>
<feature type="region of interest" description="Disordered" evidence="1">
    <location>
        <begin position="416"/>
        <end position="473"/>
    </location>
</feature>
<keyword evidence="3" id="KW-1185">Reference proteome</keyword>
<evidence type="ECO:0000313" key="2">
    <source>
        <dbReference type="EMBL" id="KAF2737924.1"/>
    </source>
</evidence>
<comment type="caution">
    <text evidence="2">The sequence shown here is derived from an EMBL/GenBank/DDBJ whole genome shotgun (WGS) entry which is preliminary data.</text>
</comment>
<proteinExistence type="predicted"/>
<evidence type="ECO:0000313" key="3">
    <source>
        <dbReference type="Proteomes" id="UP000799444"/>
    </source>
</evidence>
<dbReference type="Proteomes" id="UP000799444">
    <property type="component" value="Unassembled WGS sequence"/>
</dbReference>
<feature type="region of interest" description="Disordered" evidence="1">
    <location>
        <begin position="40"/>
        <end position="63"/>
    </location>
</feature>
<feature type="region of interest" description="Disordered" evidence="1">
    <location>
        <begin position="107"/>
        <end position="137"/>
    </location>
</feature>
<name>A0A9P4V4N1_9PLEO</name>
<dbReference type="EMBL" id="ML996112">
    <property type="protein sequence ID" value="KAF2737924.1"/>
    <property type="molecule type" value="Genomic_DNA"/>
</dbReference>
<evidence type="ECO:0000256" key="1">
    <source>
        <dbReference type="SAM" id="MobiDB-lite"/>
    </source>
</evidence>
<protein>
    <submittedName>
        <fullName evidence="2">Uncharacterized protein</fullName>
    </submittedName>
</protein>